<keyword evidence="1" id="KW-1133">Transmembrane helix</keyword>
<feature type="transmembrane region" description="Helical" evidence="1">
    <location>
        <begin position="270"/>
        <end position="292"/>
    </location>
</feature>
<evidence type="ECO:0000256" key="1">
    <source>
        <dbReference type="SAM" id="Phobius"/>
    </source>
</evidence>
<keyword evidence="1" id="KW-0472">Membrane</keyword>
<feature type="transmembrane region" description="Helical" evidence="1">
    <location>
        <begin position="45"/>
        <end position="62"/>
    </location>
</feature>
<keyword evidence="1" id="KW-0812">Transmembrane</keyword>
<feature type="transmembrane region" description="Helical" evidence="1">
    <location>
        <begin position="304"/>
        <end position="325"/>
    </location>
</feature>
<feature type="transmembrane region" description="Helical" evidence="1">
    <location>
        <begin position="148"/>
        <end position="166"/>
    </location>
</feature>
<feature type="transmembrane region" description="Helical" evidence="1">
    <location>
        <begin position="74"/>
        <end position="95"/>
    </location>
</feature>
<feature type="transmembrane region" description="Helical" evidence="1">
    <location>
        <begin position="235"/>
        <end position="258"/>
    </location>
</feature>
<sequence>MPVRRAHRPLLCMVGLMAALVLVATVGMLVDDRRVLGESVWLKPWKFGLAFALYGLTLAWLLSRPHRGQRVTRWLGTVFAVTGVVDVGFIVLQAARGSFSHFNNADPDPVNQVGQIVFTSGVPGLFLANLVIAVIVVRQRLVDRPTTVAIRAGLLLAVLGMAQAYLMGFTGEQRVLDAYGRPVLLGAGHTVLDHNTDAARDGYTDAGRDGYIDAAHDADGMPLTHWSTTGGDLRIPHFVGLHAIQFLLIAVIALALLARRFRWLRPERTRAELITVLAGGCAAVFALVFWQAMRAQSLVHPDAATLGVAAGLLTTLAGLTVLVLLRGRDLNRRSGAASAAVRPRE</sequence>
<dbReference type="AlphaFoldDB" id="A0A931IDW7"/>
<evidence type="ECO:0000313" key="2">
    <source>
        <dbReference type="EMBL" id="MBH0779877.1"/>
    </source>
</evidence>
<evidence type="ECO:0000313" key="3">
    <source>
        <dbReference type="Proteomes" id="UP000655751"/>
    </source>
</evidence>
<keyword evidence="3" id="KW-1185">Reference proteome</keyword>
<comment type="caution">
    <text evidence="2">The sequence shown here is derived from an EMBL/GenBank/DDBJ whole genome shotgun (WGS) entry which is preliminary data.</text>
</comment>
<feature type="transmembrane region" description="Helical" evidence="1">
    <location>
        <begin position="115"/>
        <end position="136"/>
    </location>
</feature>
<feature type="transmembrane region" description="Helical" evidence="1">
    <location>
        <begin position="12"/>
        <end position="30"/>
    </location>
</feature>
<dbReference type="EMBL" id="JADMLG010000012">
    <property type="protein sequence ID" value="MBH0779877.1"/>
    <property type="molecule type" value="Genomic_DNA"/>
</dbReference>
<protein>
    <submittedName>
        <fullName evidence="2">Uncharacterized protein</fullName>
    </submittedName>
</protein>
<name>A0A931IDW7_9NOCA</name>
<reference evidence="2" key="1">
    <citation type="submission" date="2020-11" db="EMBL/GenBank/DDBJ databases">
        <title>Nocardia NEAU-351.nov., a novel actinomycete isolated from the cow dung.</title>
        <authorList>
            <person name="Zhang X."/>
        </authorList>
    </citation>
    <scope>NUCLEOTIDE SEQUENCE</scope>
    <source>
        <strain evidence="2">NEAU-351</strain>
    </source>
</reference>
<proteinExistence type="predicted"/>
<dbReference type="Proteomes" id="UP000655751">
    <property type="component" value="Unassembled WGS sequence"/>
</dbReference>
<gene>
    <name evidence="2" type="ORF">IT779_26745</name>
</gene>
<accession>A0A931IDW7</accession>
<organism evidence="2 3">
    <name type="scientific">Nocardia bovistercoris</name>
    <dbReference type="NCBI Taxonomy" id="2785916"/>
    <lineage>
        <taxon>Bacteria</taxon>
        <taxon>Bacillati</taxon>
        <taxon>Actinomycetota</taxon>
        <taxon>Actinomycetes</taxon>
        <taxon>Mycobacteriales</taxon>
        <taxon>Nocardiaceae</taxon>
        <taxon>Nocardia</taxon>
    </lineage>
</organism>